<keyword evidence="2" id="KW-0472">Membrane</keyword>
<dbReference type="Proteomes" id="UP000548476">
    <property type="component" value="Unassembled WGS sequence"/>
</dbReference>
<evidence type="ECO:0000313" key="5">
    <source>
        <dbReference type="Proteomes" id="UP000548476"/>
    </source>
</evidence>
<accession>A0A841FUC5</accession>
<reference evidence="4 5" key="1">
    <citation type="submission" date="2020-08" db="EMBL/GenBank/DDBJ databases">
        <title>Genomic Encyclopedia of Type Strains, Phase IV (KMG-IV): sequencing the most valuable type-strain genomes for metagenomic binning, comparative biology and taxonomic classification.</title>
        <authorList>
            <person name="Goeker M."/>
        </authorList>
    </citation>
    <scope>NUCLEOTIDE SEQUENCE [LARGE SCALE GENOMIC DNA]</scope>
    <source>
        <strain evidence="4 5">YIM 65646</strain>
    </source>
</reference>
<dbReference type="Pfam" id="PF15523">
    <property type="entry name" value="Ntox16"/>
    <property type="match status" value="1"/>
</dbReference>
<evidence type="ECO:0000256" key="1">
    <source>
        <dbReference type="SAM" id="MobiDB-lite"/>
    </source>
</evidence>
<evidence type="ECO:0000313" key="4">
    <source>
        <dbReference type="EMBL" id="MBB6036129.1"/>
    </source>
</evidence>
<organism evidence="4 5">
    <name type="scientific">Phytomonospora endophytica</name>
    <dbReference type="NCBI Taxonomy" id="714109"/>
    <lineage>
        <taxon>Bacteria</taxon>
        <taxon>Bacillati</taxon>
        <taxon>Actinomycetota</taxon>
        <taxon>Actinomycetes</taxon>
        <taxon>Micromonosporales</taxon>
        <taxon>Micromonosporaceae</taxon>
        <taxon>Phytomonospora</taxon>
    </lineage>
</organism>
<name>A0A841FUC5_9ACTN</name>
<protein>
    <recommendedName>
        <fullName evidence="3">Novel toxin 16 domain-containing protein</fullName>
    </recommendedName>
</protein>
<comment type="caution">
    <text evidence="4">The sequence shown here is derived from an EMBL/GenBank/DDBJ whole genome shotgun (WGS) entry which is preliminary data.</text>
</comment>
<dbReference type="RefSeq" id="WP_184788967.1">
    <property type="nucleotide sequence ID" value="NZ_BONT01000046.1"/>
</dbReference>
<feature type="transmembrane region" description="Helical" evidence="2">
    <location>
        <begin position="217"/>
        <end position="242"/>
    </location>
</feature>
<dbReference type="AlphaFoldDB" id="A0A841FUC5"/>
<evidence type="ECO:0000259" key="3">
    <source>
        <dbReference type="Pfam" id="PF15523"/>
    </source>
</evidence>
<keyword evidence="5" id="KW-1185">Reference proteome</keyword>
<keyword evidence="2" id="KW-0812">Transmembrane</keyword>
<sequence>MHTRVPAEQLSPDTATPTRARPGPGVLALQRSAGNAAVAAHLAQSRTRAPHRPPALRFTAPANVQRCGPVACDCSNEERADYNAKHPEWAGKDVQRMVALQRWPGDGMVPPGDCDLLQYAALRLSVESAKAVTSMMGACAPGDSCLFLATKIAAITAEIGARVALDTTCFKGGDTGHRQQVQDKINMMNRCYRFFQNSNCSQGLIAAMEVVVASARAVIEAAAIAAVIAAIVALAVAIAALIEVIAAAVAAAAAAAAEAAAVMAGLAALAVLVGVLRDAASSATPSGA</sequence>
<feature type="transmembrane region" description="Helical" evidence="2">
    <location>
        <begin position="248"/>
        <end position="276"/>
    </location>
</feature>
<dbReference type="InterPro" id="IPR029118">
    <property type="entry name" value="Ntox16"/>
</dbReference>
<gene>
    <name evidence="4" type="ORF">HNR73_003997</name>
</gene>
<feature type="domain" description="Novel toxin 16" evidence="3">
    <location>
        <begin position="111"/>
        <end position="192"/>
    </location>
</feature>
<feature type="region of interest" description="Disordered" evidence="1">
    <location>
        <begin position="1"/>
        <end position="25"/>
    </location>
</feature>
<keyword evidence="2" id="KW-1133">Transmembrane helix</keyword>
<proteinExistence type="predicted"/>
<dbReference type="EMBL" id="JACHGT010000008">
    <property type="protein sequence ID" value="MBB6036129.1"/>
    <property type="molecule type" value="Genomic_DNA"/>
</dbReference>
<evidence type="ECO:0000256" key="2">
    <source>
        <dbReference type="SAM" id="Phobius"/>
    </source>
</evidence>